<evidence type="ECO:0000313" key="2">
    <source>
        <dbReference type="Proteomes" id="UP000265520"/>
    </source>
</evidence>
<protein>
    <submittedName>
        <fullName evidence="1">Uncharacterized protein</fullName>
    </submittedName>
</protein>
<dbReference type="Proteomes" id="UP000265520">
    <property type="component" value="Unassembled WGS sequence"/>
</dbReference>
<reference evidence="1 2" key="1">
    <citation type="journal article" date="2018" name="Front. Plant Sci.">
        <title>Red Clover (Trifolium pratense) and Zigzag Clover (T. medium) - A Picture of Genomic Similarities and Differences.</title>
        <authorList>
            <person name="Dluhosova J."/>
            <person name="Istvanek J."/>
            <person name="Nedelnik J."/>
            <person name="Repkova J."/>
        </authorList>
    </citation>
    <scope>NUCLEOTIDE SEQUENCE [LARGE SCALE GENOMIC DNA]</scope>
    <source>
        <strain evidence="2">cv. 10/8</strain>
        <tissue evidence="1">Leaf</tissue>
    </source>
</reference>
<proteinExistence type="predicted"/>
<comment type="caution">
    <text evidence="1">The sequence shown here is derived from an EMBL/GenBank/DDBJ whole genome shotgun (WGS) entry which is preliminary data.</text>
</comment>
<accession>A0A392U965</accession>
<organism evidence="1 2">
    <name type="scientific">Trifolium medium</name>
    <dbReference type="NCBI Taxonomy" id="97028"/>
    <lineage>
        <taxon>Eukaryota</taxon>
        <taxon>Viridiplantae</taxon>
        <taxon>Streptophyta</taxon>
        <taxon>Embryophyta</taxon>
        <taxon>Tracheophyta</taxon>
        <taxon>Spermatophyta</taxon>
        <taxon>Magnoliopsida</taxon>
        <taxon>eudicotyledons</taxon>
        <taxon>Gunneridae</taxon>
        <taxon>Pentapetalae</taxon>
        <taxon>rosids</taxon>
        <taxon>fabids</taxon>
        <taxon>Fabales</taxon>
        <taxon>Fabaceae</taxon>
        <taxon>Papilionoideae</taxon>
        <taxon>50 kb inversion clade</taxon>
        <taxon>NPAAA clade</taxon>
        <taxon>Hologalegina</taxon>
        <taxon>IRL clade</taxon>
        <taxon>Trifolieae</taxon>
        <taxon>Trifolium</taxon>
    </lineage>
</organism>
<sequence>MPAVARFRPARSGEILAACRQISPTCQKFLPFFHYSSPGEA</sequence>
<evidence type="ECO:0000313" key="1">
    <source>
        <dbReference type="EMBL" id="MCI70043.1"/>
    </source>
</evidence>
<dbReference type="AlphaFoldDB" id="A0A392U965"/>
<keyword evidence="2" id="KW-1185">Reference proteome</keyword>
<dbReference type="EMBL" id="LXQA010767598">
    <property type="protein sequence ID" value="MCI70043.1"/>
    <property type="molecule type" value="Genomic_DNA"/>
</dbReference>
<name>A0A392U965_9FABA</name>